<keyword evidence="1" id="KW-0472">Membrane</keyword>
<dbReference type="AlphaFoldDB" id="A0A0W0EXT1"/>
<evidence type="ECO:0000256" key="1">
    <source>
        <dbReference type="SAM" id="Phobius"/>
    </source>
</evidence>
<keyword evidence="1" id="KW-1133">Transmembrane helix</keyword>
<comment type="caution">
    <text evidence="2">The sequence shown here is derived from an EMBL/GenBank/DDBJ whole genome shotgun (WGS) entry which is preliminary data.</text>
</comment>
<dbReference type="EMBL" id="LATX01002459">
    <property type="protein sequence ID" value="KTB28921.1"/>
    <property type="molecule type" value="Genomic_DNA"/>
</dbReference>
<feature type="transmembrane region" description="Helical" evidence="1">
    <location>
        <begin position="12"/>
        <end position="34"/>
    </location>
</feature>
<proteinExistence type="predicted"/>
<evidence type="ECO:0008006" key="4">
    <source>
        <dbReference type="Google" id="ProtNLM"/>
    </source>
</evidence>
<sequence length="180" mass="20522">MARLDFIVVRIWLYITLLVFSFILFALCCARINYTTNLSFEDPLNEGRRFYDPVVVELLVATLLTMGWCAFMIFLYFKDTVNPVIRHYREELIVLLILWLLWLGGAAAASDIWGGLNWCQQFQPCRVLSALLAFAWLGFITLTAIIGVSSYVSWSYGGLVTPLHRRDSSREKNPAASVTV</sequence>
<evidence type="ECO:0000313" key="2">
    <source>
        <dbReference type="EMBL" id="KTB28921.1"/>
    </source>
</evidence>
<protein>
    <recommendedName>
        <fullName evidence="4">MARVEL domain-containing protein</fullName>
    </recommendedName>
</protein>
<name>A0A0W0EXT1_MONRR</name>
<feature type="transmembrane region" description="Helical" evidence="1">
    <location>
        <begin position="54"/>
        <end position="77"/>
    </location>
</feature>
<organism evidence="2 3">
    <name type="scientific">Moniliophthora roreri</name>
    <name type="common">Frosty pod rot fungus</name>
    <name type="synonym">Monilia roreri</name>
    <dbReference type="NCBI Taxonomy" id="221103"/>
    <lineage>
        <taxon>Eukaryota</taxon>
        <taxon>Fungi</taxon>
        <taxon>Dikarya</taxon>
        <taxon>Basidiomycota</taxon>
        <taxon>Agaricomycotina</taxon>
        <taxon>Agaricomycetes</taxon>
        <taxon>Agaricomycetidae</taxon>
        <taxon>Agaricales</taxon>
        <taxon>Marasmiineae</taxon>
        <taxon>Marasmiaceae</taxon>
        <taxon>Moniliophthora</taxon>
    </lineage>
</organism>
<keyword evidence="1" id="KW-0812">Transmembrane</keyword>
<feature type="transmembrane region" description="Helical" evidence="1">
    <location>
        <begin position="92"/>
        <end position="113"/>
    </location>
</feature>
<accession>A0A0W0EXT1</accession>
<dbReference type="Proteomes" id="UP000054988">
    <property type="component" value="Unassembled WGS sequence"/>
</dbReference>
<feature type="transmembrane region" description="Helical" evidence="1">
    <location>
        <begin position="133"/>
        <end position="156"/>
    </location>
</feature>
<reference evidence="2 3" key="1">
    <citation type="submission" date="2015-12" db="EMBL/GenBank/DDBJ databases">
        <title>Draft genome sequence of Moniliophthora roreri, the causal agent of frosty pod rot of cacao.</title>
        <authorList>
            <person name="Aime M.C."/>
            <person name="Diaz-Valderrama J.R."/>
            <person name="Kijpornyongpan T."/>
            <person name="Phillips-Mora W."/>
        </authorList>
    </citation>
    <scope>NUCLEOTIDE SEQUENCE [LARGE SCALE GENOMIC DNA]</scope>
    <source>
        <strain evidence="2 3">MCA 2952</strain>
    </source>
</reference>
<evidence type="ECO:0000313" key="3">
    <source>
        <dbReference type="Proteomes" id="UP000054988"/>
    </source>
</evidence>
<gene>
    <name evidence="2" type="ORF">WG66_18491</name>
</gene>
<dbReference type="eggNOG" id="ENOG502SX89">
    <property type="taxonomic scope" value="Eukaryota"/>
</dbReference>